<protein>
    <recommendedName>
        <fullName evidence="2">Endonuclease/exonuclease/phosphatase</fullName>
    </recommendedName>
</protein>
<dbReference type="InterPro" id="IPR036691">
    <property type="entry name" value="Endo/exonu/phosph_ase_sf"/>
</dbReference>
<dbReference type="Gene3D" id="3.60.10.10">
    <property type="entry name" value="Endonuclease/exonuclease/phosphatase"/>
    <property type="match status" value="1"/>
</dbReference>
<dbReference type="AlphaFoldDB" id="A0AAW2Y676"/>
<accession>A0AAW2Y676</accession>
<name>A0AAW2Y676_9LAMI</name>
<evidence type="ECO:0000313" key="1">
    <source>
        <dbReference type="EMBL" id="KAL0461292.1"/>
    </source>
</evidence>
<sequence>MHGIGVDSHGRSGGLALLWDKSVCCVLRSFSQYHIDVNVHADDDSSPWRFTEFYGEPDTSKRKSSWNLLASLVAQSPRAWLVGGYFNEILKQSEKQGGFPRPIWQMRDFRLALDKAGLFDLGCEDGVFTWSNRQEVPHTILERLDRVCGNDNWKAKFLHTQSRGIVLSGLPLTISSKRNIEACRLKLTASKRVECGSIKRDIESIEKQIGHLRRQPITAESRQEENNLKAELEDLYQAEEILWKQRAKSHWLKEEDRNTGFFHAYASKTFNRNQIRRLKNSEGQWLDKKQDIAQHISSYFEGSFGRPNPHSMTWIVEWKHYLVKSTQT</sequence>
<reference evidence="1" key="1">
    <citation type="submission" date="2020-06" db="EMBL/GenBank/DDBJ databases">
        <authorList>
            <person name="Li T."/>
            <person name="Hu X."/>
            <person name="Zhang T."/>
            <person name="Song X."/>
            <person name="Zhang H."/>
            <person name="Dai N."/>
            <person name="Sheng W."/>
            <person name="Hou X."/>
            <person name="Wei L."/>
        </authorList>
    </citation>
    <scope>NUCLEOTIDE SEQUENCE</scope>
    <source>
        <strain evidence="1">KEN1</strain>
        <tissue evidence="1">Leaf</tissue>
    </source>
</reference>
<evidence type="ECO:0008006" key="2">
    <source>
        <dbReference type="Google" id="ProtNLM"/>
    </source>
</evidence>
<reference evidence="1" key="2">
    <citation type="journal article" date="2024" name="Plant">
        <title>Genomic evolution and insights into agronomic trait innovations of Sesamum species.</title>
        <authorList>
            <person name="Miao H."/>
            <person name="Wang L."/>
            <person name="Qu L."/>
            <person name="Liu H."/>
            <person name="Sun Y."/>
            <person name="Le M."/>
            <person name="Wang Q."/>
            <person name="Wei S."/>
            <person name="Zheng Y."/>
            <person name="Lin W."/>
            <person name="Duan Y."/>
            <person name="Cao H."/>
            <person name="Xiong S."/>
            <person name="Wang X."/>
            <person name="Wei L."/>
            <person name="Li C."/>
            <person name="Ma Q."/>
            <person name="Ju M."/>
            <person name="Zhao R."/>
            <person name="Li G."/>
            <person name="Mu C."/>
            <person name="Tian Q."/>
            <person name="Mei H."/>
            <person name="Zhang T."/>
            <person name="Gao T."/>
            <person name="Zhang H."/>
        </authorList>
    </citation>
    <scope>NUCLEOTIDE SEQUENCE</scope>
    <source>
        <strain evidence="1">KEN1</strain>
    </source>
</reference>
<dbReference type="SUPFAM" id="SSF56219">
    <property type="entry name" value="DNase I-like"/>
    <property type="match status" value="1"/>
</dbReference>
<organism evidence="1">
    <name type="scientific">Sesamum latifolium</name>
    <dbReference type="NCBI Taxonomy" id="2727402"/>
    <lineage>
        <taxon>Eukaryota</taxon>
        <taxon>Viridiplantae</taxon>
        <taxon>Streptophyta</taxon>
        <taxon>Embryophyta</taxon>
        <taxon>Tracheophyta</taxon>
        <taxon>Spermatophyta</taxon>
        <taxon>Magnoliopsida</taxon>
        <taxon>eudicotyledons</taxon>
        <taxon>Gunneridae</taxon>
        <taxon>Pentapetalae</taxon>
        <taxon>asterids</taxon>
        <taxon>lamiids</taxon>
        <taxon>Lamiales</taxon>
        <taxon>Pedaliaceae</taxon>
        <taxon>Sesamum</taxon>
    </lineage>
</organism>
<comment type="caution">
    <text evidence="1">The sequence shown here is derived from an EMBL/GenBank/DDBJ whole genome shotgun (WGS) entry which is preliminary data.</text>
</comment>
<gene>
    <name evidence="1" type="ORF">Slati_0016800</name>
</gene>
<dbReference type="PANTHER" id="PTHR35218:SF9">
    <property type="entry name" value="ENDONUCLEASE_EXONUCLEASE_PHOSPHATASE DOMAIN-CONTAINING PROTEIN"/>
    <property type="match status" value="1"/>
</dbReference>
<proteinExistence type="predicted"/>
<dbReference type="PANTHER" id="PTHR35218">
    <property type="entry name" value="RNASE H DOMAIN-CONTAINING PROTEIN"/>
    <property type="match status" value="1"/>
</dbReference>
<dbReference type="EMBL" id="JACGWN010000001">
    <property type="protein sequence ID" value="KAL0461292.1"/>
    <property type="molecule type" value="Genomic_DNA"/>
</dbReference>